<dbReference type="OrthoDB" id="9890280at2759"/>
<accession>A0A0D0DTM8</accession>
<dbReference type="InParanoid" id="A0A0D0DTM8"/>
<evidence type="ECO:0000256" key="5">
    <source>
        <dbReference type="ARBA" id="ARBA00022763"/>
    </source>
</evidence>
<dbReference type="Gene3D" id="2.130.10.10">
    <property type="entry name" value="YVTN repeat-like/Quinoprotein amine dehydrogenase"/>
    <property type="match status" value="1"/>
</dbReference>
<keyword evidence="3 7" id="KW-0853">WD repeat</keyword>
<comment type="similarity">
    <text evidence="1 8">Belongs to the WD repeat DDB2/WDR76 family.</text>
</comment>
<evidence type="ECO:0000256" key="1">
    <source>
        <dbReference type="ARBA" id="ARBA00005434"/>
    </source>
</evidence>
<dbReference type="GO" id="GO:2000001">
    <property type="term" value="P:regulation of DNA damage checkpoint"/>
    <property type="evidence" value="ECO:0007669"/>
    <property type="project" value="TreeGrafter"/>
</dbReference>
<dbReference type="HOGENOM" id="CLU_017019_1_0_1"/>
<gene>
    <name evidence="10" type="ORF">PAXRUDRAFT_830414</name>
</gene>
<feature type="compositionally biased region" description="Basic residues" evidence="9">
    <location>
        <begin position="37"/>
        <end position="47"/>
    </location>
</feature>
<evidence type="ECO:0000313" key="11">
    <source>
        <dbReference type="Proteomes" id="UP000054538"/>
    </source>
</evidence>
<organism evidence="10 11">
    <name type="scientific">Paxillus rubicundulus Ve08.2h10</name>
    <dbReference type="NCBI Taxonomy" id="930991"/>
    <lineage>
        <taxon>Eukaryota</taxon>
        <taxon>Fungi</taxon>
        <taxon>Dikarya</taxon>
        <taxon>Basidiomycota</taxon>
        <taxon>Agaricomycotina</taxon>
        <taxon>Agaricomycetes</taxon>
        <taxon>Agaricomycetidae</taxon>
        <taxon>Boletales</taxon>
        <taxon>Paxilineae</taxon>
        <taxon>Paxillaceae</taxon>
        <taxon>Paxillus</taxon>
    </lineage>
</organism>
<dbReference type="PANTHER" id="PTHR14773">
    <property type="entry name" value="WD REPEAT-CONTAINING PROTEIN 76"/>
    <property type="match status" value="1"/>
</dbReference>
<dbReference type="GO" id="GO:0005634">
    <property type="term" value="C:nucleus"/>
    <property type="evidence" value="ECO:0007669"/>
    <property type="project" value="TreeGrafter"/>
</dbReference>
<evidence type="ECO:0000256" key="6">
    <source>
        <dbReference type="ARBA" id="ARBA00023125"/>
    </source>
</evidence>
<dbReference type="InterPro" id="IPR036322">
    <property type="entry name" value="WD40_repeat_dom_sf"/>
</dbReference>
<sequence>METSAYEQEREANIARNRALLEQLDLKDAVSSLGAHVKPKPAPKPKAKPIQPSKRVKRETVVEAPRRQSSRLKKDVVDPNETPGQKRKREAEAEERRIKEEETRIQAEEQARLAKRPRTQDLDIPMLTAAEEPDDKEIGALRASLQSITNVSIPRRIGDVAAWVFDDDEKDAREVEALRQRLGKMKVVARAKVTQDRVYSAAYHPEPTKDLVFFGDKHGQLGIWDARAPVDEVADEDGDVAPNDEKEGGKYWRLQQHWPATSKSSISSIRIDPIDSHSLYTASYDCTIRQLSFVSGISQQIFSSPDVLITSFDLLPSGHEMWISDASGGVTHLDLRESSSQARWYGLSDQKIGSVSLNPTTPHLVLTASNNRLLKIWDTRRLDALTPQKHESVVSPSSSPLEYDFDEVQKLVNSKKGSGLLRGECPHGKSVSSAYWDPRGRSIVSTSYDDTLRLWELDAGKYDSYPVFPSFTPFSRIKHNCQTGKWLTILRAVWNPNPDVYPHFTVGNLEHSLDIFSCKGDLIARLSDRQRITATQAVTCSHPSIVERCATGNGSGRCVLWAPSDS</sequence>
<dbReference type="EMBL" id="KN825330">
    <property type="protein sequence ID" value="KIK91951.1"/>
    <property type="molecule type" value="Genomic_DNA"/>
</dbReference>
<dbReference type="PANTHER" id="PTHR14773:SF0">
    <property type="entry name" value="WD REPEAT-CONTAINING PROTEIN 76"/>
    <property type="match status" value="1"/>
</dbReference>
<feature type="compositionally biased region" description="Basic and acidic residues" evidence="9">
    <location>
        <begin position="58"/>
        <end position="77"/>
    </location>
</feature>
<keyword evidence="5 8" id="KW-0227">DNA damage</keyword>
<evidence type="ECO:0000256" key="3">
    <source>
        <dbReference type="ARBA" id="ARBA00022574"/>
    </source>
</evidence>
<reference evidence="10 11" key="1">
    <citation type="submission" date="2014-04" db="EMBL/GenBank/DDBJ databases">
        <authorList>
            <consortium name="DOE Joint Genome Institute"/>
            <person name="Kuo A."/>
            <person name="Kohler A."/>
            <person name="Jargeat P."/>
            <person name="Nagy L.G."/>
            <person name="Floudas D."/>
            <person name="Copeland A."/>
            <person name="Barry K.W."/>
            <person name="Cichocki N."/>
            <person name="Veneault-Fourrey C."/>
            <person name="LaButti K."/>
            <person name="Lindquist E.A."/>
            <person name="Lipzen A."/>
            <person name="Lundell T."/>
            <person name="Morin E."/>
            <person name="Murat C."/>
            <person name="Sun H."/>
            <person name="Tunlid A."/>
            <person name="Henrissat B."/>
            <person name="Grigoriev I.V."/>
            <person name="Hibbett D.S."/>
            <person name="Martin F."/>
            <person name="Nordberg H.P."/>
            <person name="Cantor M.N."/>
            <person name="Hua S.X."/>
        </authorList>
    </citation>
    <scope>NUCLEOTIDE SEQUENCE [LARGE SCALE GENOMIC DNA]</scope>
    <source>
        <strain evidence="10 11">Ve08.2h10</strain>
    </source>
</reference>
<dbReference type="Pfam" id="PF00400">
    <property type="entry name" value="WD40"/>
    <property type="match status" value="1"/>
</dbReference>
<dbReference type="InterPro" id="IPR019775">
    <property type="entry name" value="WD40_repeat_CS"/>
</dbReference>
<dbReference type="Proteomes" id="UP000054538">
    <property type="component" value="Unassembled WGS sequence"/>
</dbReference>
<dbReference type="InterPro" id="IPR015943">
    <property type="entry name" value="WD40/YVTN_repeat-like_dom_sf"/>
</dbReference>
<proteinExistence type="inferred from homology"/>
<dbReference type="AlphaFoldDB" id="A0A0D0DTM8"/>
<feature type="repeat" description="WD" evidence="7">
    <location>
        <begin position="424"/>
        <end position="465"/>
    </location>
</feature>
<dbReference type="InterPro" id="IPR050853">
    <property type="entry name" value="WD_repeat_DNA-damage-binding"/>
</dbReference>
<keyword evidence="6 8" id="KW-0238">DNA-binding</keyword>
<evidence type="ECO:0000256" key="4">
    <source>
        <dbReference type="ARBA" id="ARBA00022737"/>
    </source>
</evidence>
<protein>
    <recommendedName>
        <fullName evidence="2 8">DNA damage-binding protein CMR1</fullName>
    </recommendedName>
</protein>
<evidence type="ECO:0000256" key="7">
    <source>
        <dbReference type="PROSITE-ProRule" id="PRU00221"/>
    </source>
</evidence>
<comment type="function">
    <text evidence="8">DNA-binding protein that binds to both single- and double-stranded DNA. Binds preferentially to UV-damaged DNA. May be involved in DNA-metabolic processes.</text>
</comment>
<keyword evidence="11" id="KW-1185">Reference proteome</keyword>
<dbReference type="SUPFAM" id="SSF50978">
    <property type="entry name" value="WD40 repeat-like"/>
    <property type="match status" value="1"/>
</dbReference>
<dbReference type="GO" id="GO:0006974">
    <property type="term" value="P:DNA damage response"/>
    <property type="evidence" value="ECO:0007669"/>
    <property type="project" value="UniProtKB-KW"/>
</dbReference>
<dbReference type="GO" id="GO:0003677">
    <property type="term" value="F:DNA binding"/>
    <property type="evidence" value="ECO:0007669"/>
    <property type="project" value="UniProtKB-UniRule"/>
</dbReference>
<reference evidence="11" key="2">
    <citation type="submission" date="2015-01" db="EMBL/GenBank/DDBJ databases">
        <title>Evolutionary Origins and Diversification of the Mycorrhizal Mutualists.</title>
        <authorList>
            <consortium name="DOE Joint Genome Institute"/>
            <consortium name="Mycorrhizal Genomics Consortium"/>
            <person name="Kohler A."/>
            <person name="Kuo A."/>
            <person name="Nagy L.G."/>
            <person name="Floudas D."/>
            <person name="Copeland A."/>
            <person name="Barry K.W."/>
            <person name="Cichocki N."/>
            <person name="Veneault-Fourrey C."/>
            <person name="LaButti K."/>
            <person name="Lindquist E.A."/>
            <person name="Lipzen A."/>
            <person name="Lundell T."/>
            <person name="Morin E."/>
            <person name="Murat C."/>
            <person name="Riley R."/>
            <person name="Ohm R."/>
            <person name="Sun H."/>
            <person name="Tunlid A."/>
            <person name="Henrissat B."/>
            <person name="Grigoriev I.V."/>
            <person name="Hibbett D.S."/>
            <person name="Martin F."/>
        </authorList>
    </citation>
    <scope>NUCLEOTIDE SEQUENCE [LARGE SCALE GENOMIC DNA]</scope>
    <source>
        <strain evidence="11">Ve08.2h10</strain>
    </source>
</reference>
<evidence type="ECO:0000313" key="10">
    <source>
        <dbReference type="EMBL" id="KIK91951.1"/>
    </source>
</evidence>
<dbReference type="STRING" id="930991.A0A0D0DTM8"/>
<dbReference type="PROSITE" id="PS50082">
    <property type="entry name" value="WD_REPEATS_2"/>
    <property type="match status" value="1"/>
</dbReference>
<dbReference type="SMART" id="SM00320">
    <property type="entry name" value="WD40"/>
    <property type="match status" value="4"/>
</dbReference>
<dbReference type="PROSITE" id="PS00678">
    <property type="entry name" value="WD_REPEATS_1"/>
    <property type="match status" value="2"/>
</dbReference>
<name>A0A0D0DTM8_9AGAM</name>
<keyword evidence="4" id="KW-0677">Repeat</keyword>
<feature type="compositionally biased region" description="Basic and acidic residues" evidence="9">
    <location>
        <begin position="89"/>
        <end position="112"/>
    </location>
</feature>
<evidence type="ECO:0000256" key="9">
    <source>
        <dbReference type="SAM" id="MobiDB-lite"/>
    </source>
</evidence>
<dbReference type="InterPro" id="IPR001680">
    <property type="entry name" value="WD40_rpt"/>
</dbReference>
<dbReference type="PROSITE" id="PS50294">
    <property type="entry name" value="WD_REPEATS_REGION"/>
    <property type="match status" value="1"/>
</dbReference>
<evidence type="ECO:0000256" key="8">
    <source>
        <dbReference type="RuleBase" id="RU365004"/>
    </source>
</evidence>
<feature type="region of interest" description="Disordered" evidence="9">
    <location>
        <begin position="32"/>
        <end position="117"/>
    </location>
</feature>
<evidence type="ECO:0000256" key="2">
    <source>
        <dbReference type="ARBA" id="ARBA00021132"/>
    </source>
</evidence>